<name>A0A830CQK5_9LAMI</name>
<reference evidence="12" key="1">
    <citation type="submission" date="2020-07" db="EMBL/GenBank/DDBJ databases">
        <title>Ethylene signaling mediates host invasion by parasitic plants.</title>
        <authorList>
            <person name="Yoshida S."/>
        </authorList>
    </citation>
    <scope>NUCLEOTIDE SEQUENCE</scope>
    <source>
        <strain evidence="12">Okayama</strain>
    </source>
</reference>
<gene>
    <name evidence="12" type="ORF">PHJA_002269900</name>
</gene>
<dbReference type="GO" id="GO:0004143">
    <property type="term" value="F:ATP-dependent diacylglycerol kinase activity"/>
    <property type="evidence" value="ECO:0007669"/>
    <property type="project" value="UniProtKB-UniRule"/>
</dbReference>
<evidence type="ECO:0000259" key="11">
    <source>
        <dbReference type="PROSITE" id="PS50146"/>
    </source>
</evidence>
<organism evidence="12 13">
    <name type="scientific">Phtheirospermum japonicum</name>
    <dbReference type="NCBI Taxonomy" id="374723"/>
    <lineage>
        <taxon>Eukaryota</taxon>
        <taxon>Viridiplantae</taxon>
        <taxon>Streptophyta</taxon>
        <taxon>Embryophyta</taxon>
        <taxon>Tracheophyta</taxon>
        <taxon>Spermatophyta</taxon>
        <taxon>Magnoliopsida</taxon>
        <taxon>eudicotyledons</taxon>
        <taxon>Gunneridae</taxon>
        <taxon>Pentapetalae</taxon>
        <taxon>asterids</taxon>
        <taxon>lamiids</taxon>
        <taxon>Lamiales</taxon>
        <taxon>Orobanchaceae</taxon>
        <taxon>Orobanchaceae incertae sedis</taxon>
        <taxon>Phtheirospermum</taxon>
    </lineage>
</organism>
<comment type="function">
    <text evidence="9">Phosphorylates the second messenger diacylglycerol (DAG) to generate phosphatidic acid (PA), another important signaling molecule. PA is required for plant development and responses to abiotic stress and pathogen attack.</text>
</comment>
<dbReference type="Gene3D" id="2.60.200.40">
    <property type="match status" value="1"/>
</dbReference>
<keyword evidence="5 9" id="KW-0418">Kinase</keyword>
<feature type="domain" description="DAGKc" evidence="11">
    <location>
        <begin position="82"/>
        <end position="239"/>
    </location>
</feature>
<dbReference type="PANTHER" id="PTHR11255:SF80">
    <property type="entry name" value="EYE-SPECIFIC DIACYLGLYCEROL KINASE"/>
    <property type="match status" value="1"/>
</dbReference>
<keyword evidence="8 9" id="KW-0346">Stress response</keyword>
<keyword evidence="13" id="KW-1185">Reference proteome</keyword>
<dbReference type="FunFam" id="3.40.50.10330:FF:000023">
    <property type="entry name" value="diacylglycerol kinase"/>
    <property type="match status" value="1"/>
</dbReference>
<evidence type="ECO:0000256" key="5">
    <source>
        <dbReference type="ARBA" id="ARBA00022777"/>
    </source>
</evidence>
<keyword evidence="6 9" id="KW-0611">Plant defense</keyword>
<comment type="subunit">
    <text evidence="2 9">Monomer.</text>
</comment>
<dbReference type="PROSITE" id="PS50146">
    <property type="entry name" value="DAGK"/>
    <property type="match status" value="1"/>
</dbReference>
<evidence type="ECO:0000256" key="8">
    <source>
        <dbReference type="ARBA" id="ARBA00023016"/>
    </source>
</evidence>
<comment type="similarity">
    <text evidence="1 9 10">Belongs to the eukaryotic diacylglycerol kinase family.</text>
</comment>
<dbReference type="OrthoDB" id="242257at2759"/>
<dbReference type="InterPro" id="IPR016961">
    <property type="entry name" value="Diacylglycerol_kinase_pln"/>
</dbReference>
<evidence type="ECO:0000256" key="9">
    <source>
        <dbReference type="PIRNR" id="PIRNR030829"/>
    </source>
</evidence>
<evidence type="ECO:0000313" key="12">
    <source>
        <dbReference type="EMBL" id="GFQ01260.1"/>
    </source>
</evidence>
<evidence type="ECO:0000256" key="6">
    <source>
        <dbReference type="ARBA" id="ARBA00022821"/>
    </source>
</evidence>
<dbReference type="AlphaFoldDB" id="A0A830CQK5"/>
<keyword evidence="3 9" id="KW-0808">Transferase</keyword>
<dbReference type="GO" id="GO:0016020">
    <property type="term" value="C:membrane"/>
    <property type="evidence" value="ECO:0007669"/>
    <property type="project" value="TreeGrafter"/>
</dbReference>
<evidence type="ECO:0000256" key="1">
    <source>
        <dbReference type="ARBA" id="ARBA00009280"/>
    </source>
</evidence>
<evidence type="ECO:0000256" key="2">
    <source>
        <dbReference type="ARBA" id="ARBA00011245"/>
    </source>
</evidence>
<proteinExistence type="inferred from homology"/>
<dbReference type="GO" id="GO:0006952">
    <property type="term" value="P:defense response"/>
    <property type="evidence" value="ECO:0007669"/>
    <property type="project" value="UniProtKB-UniRule"/>
</dbReference>
<dbReference type="SUPFAM" id="SSF111331">
    <property type="entry name" value="NAD kinase/diacylglycerol kinase-like"/>
    <property type="match status" value="1"/>
</dbReference>
<dbReference type="FunFam" id="2.60.200.40:FF:000011">
    <property type="entry name" value="diacylglycerol kinase"/>
    <property type="match status" value="1"/>
</dbReference>
<dbReference type="GO" id="GO:0007200">
    <property type="term" value="P:phospholipase C-activating G protein-coupled receptor signaling pathway"/>
    <property type="evidence" value="ECO:0007669"/>
    <property type="project" value="UniProtKB-UniRule"/>
</dbReference>
<keyword evidence="4 9" id="KW-0547">Nucleotide-binding</keyword>
<dbReference type="GO" id="GO:0005524">
    <property type="term" value="F:ATP binding"/>
    <property type="evidence" value="ECO:0007669"/>
    <property type="project" value="UniProtKB-UniRule"/>
</dbReference>
<accession>A0A830CQK5</accession>
<dbReference type="InterPro" id="IPR001206">
    <property type="entry name" value="Diacylglycerol_kinase_cat_dom"/>
</dbReference>
<dbReference type="Pfam" id="PF00609">
    <property type="entry name" value="DAGK_acc"/>
    <property type="match status" value="1"/>
</dbReference>
<dbReference type="InterPro" id="IPR016064">
    <property type="entry name" value="NAD/diacylglycerol_kinase_sf"/>
</dbReference>
<keyword evidence="7 9" id="KW-0067">ATP-binding</keyword>
<evidence type="ECO:0000256" key="10">
    <source>
        <dbReference type="RuleBase" id="RU361128"/>
    </source>
</evidence>
<dbReference type="EC" id="2.7.1.107" evidence="9 10"/>
<evidence type="ECO:0000256" key="4">
    <source>
        <dbReference type="ARBA" id="ARBA00022741"/>
    </source>
</evidence>
<evidence type="ECO:0000256" key="3">
    <source>
        <dbReference type="ARBA" id="ARBA00022679"/>
    </source>
</evidence>
<dbReference type="InterPro" id="IPR037607">
    <property type="entry name" value="DGK"/>
</dbReference>
<dbReference type="EMBL" id="BMAC01000669">
    <property type="protein sequence ID" value="GFQ01260.1"/>
    <property type="molecule type" value="Genomic_DNA"/>
</dbReference>
<comment type="caution">
    <text evidence="12">The sequence shown here is derived from an EMBL/GenBank/DDBJ whole genome shotgun (WGS) entry which is preliminary data.</text>
</comment>
<evidence type="ECO:0000313" key="13">
    <source>
        <dbReference type="Proteomes" id="UP000653305"/>
    </source>
</evidence>
<protein>
    <recommendedName>
        <fullName evidence="9 10">Diacylglycerol kinase</fullName>
        <ecNumber evidence="9 10">2.7.1.107</ecNumber>
    </recommendedName>
</protein>
<sequence length="483" mass="53228">MEPPGGATSSSASGRSSVIDSLRGFTLAGVRIDKEELRKKITFPAYLRIAMREAIQAKNISASGATRFYEVAHAEGAESAEPAEWPMVVFVNSKSGGRHGPELKARLQELMAEEQVFDLSTVKPHEFVQYGLSCLENFASLGDTCAGETREKLKIVVAGGDGTVGWVLGCLGELNKQGRLPVPPTGIIPLGTGNDLSRSFGWGGSFPFNWKSSVKRTLGKIAHGPSARLDSWQVLLSMPAGKVLDTPYSLKATEETHLDPELEVEGQPPEKVSCYQGVFYNYFSIGMDAQVAHGFHHLRNERPYLARAPSQTRIIYSGYSFTQGWFFTPCSSDPGLRSLKNILRIYIKKVNQSKWKQISVPSSVRSIVALNLPSYGSGRHPWGKLKPDYLEKRGFVEAHADDGLLEIFGLKQGWHASMVMAELISAKHIAQASSIRFELRGGEWKNTYMQMDGEPWKQPMDKDFSTCVEINKVAHQSIMARGG</sequence>
<evidence type="ECO:0000256" key="7">
    <source>
        <dbReference type="ARBA" id="ARBA00022840"/>
    </source>
</evidence>
<dbReference type="PIRSF" id="PIRSF030829">
    <property type="entry name" value="Diacylglycerol_kinase_pln"/>
    <property type="match status" value="1"/>
</dbReference>
<dbReference type="SMART" id="SM00046">
    <property type="entry name" value="DAGKc"/>
    <property type="match status" value="1"/>
</dbReference>
<dbReference type="Gene3D" id="3.40.50.10330">
    <property type="entry name" value="Probable inorganic polyphosphate/atp-NAD kinase, domain 1"/>
    <property type="match status" value="1"/>
</dbReference>
<comment type="catalytic activity">
    <reaction evidence="9 10">
        <text>a 1,2-diacyl-sn-glycerol + ATP = a 1,2-diacyl-sn-glycero-3-phosphate + ADP + H(+)</text>
        <dbReference type="Rhea" id="RHEA:10272"/>
        <dbReference type="ChEBI" id="CHEBI:15378"/>
        <dbReference type="ChEBI" id="CHEBI:17815"/>
        <dbReference type="ChEBI" id="CHEBI:30616"/>
        <dbReference type="ChEBI" id="CHEBI:58608"/>
        <dbReference type="ChEBI" id="CHEBI:456216"/>
        <dbReference type="EC" id="2.7.1.107"/>
    </reaction>
</comment>
<dbReference type="InterPro" id="IPR017438">
    <property type="entry name" value="ATP-NAD_kinase_N"/>
</dbReference>
<dbReference type="SMART" id="SM00045">
    <property type="entry name" value="DAGKa"/>
    <property type="match status" value="1"/>
</dbReference>
<dbReference type="Pfam" id="PF00781">
    <property type="entry name" value="DAGK_cat"/>
    <property type="match status" value="1"/>
</dbReference>
<dbReference type="PANTHER" id="PTHR11255">
    <property type="entry name" value="DIACYLGLYCEROL KINASE"/>
    <property type="match status" value="1"/>
</dbReference>
<dbReference type="Proteomes" id="UP000653305">
    <property type="component" value="Unassembled WGS sequence"/>
</dbReference>
<dbReference type="InterPro" id="IPR000756">
    <property type="entry name" value="Diacylglycerol_kin_accessory"/>
</dbReference>